<reference evidence="1 2" key="1">
    <citation type="journal article" date="2023" name="Life. Sci Alliance">
        <title>Evolutionary insights into 3D genome organization and epigenetic landscape of Vigna mungo.</title>
        <authorList>
            <person name="Junaid A."/>
            <person name="Singh B."/>
            <person name="Bhatia S."/>
        </authorList>
    </citation>
    <scope>NUCLEOTIDE SEQUENCE [LARGE SCALE GENOMIC DNA]</scope>
    <source>
        <strain evidence="1">Urdbean</strain>
    </source>
</reference>
<accession>A0AAQ3NRU4</accession>
<proteinExistence type="predicted"/>
<evidence type="ECO:0000313" key="2">
    <source>
        <dbReference type="Proteomes" id="UP001374535"/>
    </source>
</evidence>
<keyword evidence="2" id="KW-1185">Reference proteome</keyword>
<sequence length="119" mass="13624">MDKKKLLQLVGKANSNLADVILKVGLFERYFRPILGLEIYAYADGLRFCRRLNRTAILGGWKTADGRTVSGKGAVWRQSSRKSTRWSEVVGVVKWVCERGLRNVMRNVVRNLNLERISE</sequence>
<dbReference type="Proteomes" id="UP001374535">
    <property type="component" value="Chromosome 4"/>
</dbReference>
<evidence type="ECO:0000313" key="1">
    <source>
        <dbReference type="EMBL" id="WVZ14155.1"/>
    </source>
</evidence>
<gene>
    <name evidence="1" type="ORF">V8G54_011721</name>
</gene>
<dbReference type="AlphaFoldDB" id="A0AAQ3NRU4"/>
<dbReference type="EMBL" id="CP144697">
    <property type="protein sequence ID" value="WVZ14155.1"/>
    <property type="molecule type" value="Genomic_DNA"/>
</dbReference>
<organism evidence="1 2">
    <name type="scientific">Vigna mungo</name>
    <name type="common">Black gram</name>
    <name type="synonym">Phaseolus mungo</name>
    <dbReference type="NCBI Taxonomy" id="3915"/>
    <lineage>
        <taxon>Eukaryota</taxon>
        <taxon>Viridiplantae</taxon>
        <taxon>Streptophyta</taxon>
        <taxon>Embryophyta</taxon>
        <taxon>Tracheophyta</taxon>
        <taxon>Spermatophyta</taxon>
        <taxon>Magnoliopsida</taxon>
        <taxon>eudicotyledons</taxon>
        <taxon>Gunneridae</taxon>
        <taxon>Pentapetalae</taxon>
        <taxon>rosids</taxon>
        <taxon>fabids</taxon>
        <taxon>Fabales</taxon>
        <taxon>Fabaceae</taxon>
        <taxon>Papilionoideae</taxon>
        <taxon>50 kb inversion clade</taxon>
        <taxon>NPAAA clade</taxon>
        <taxon>indigoferoid/millettioid clade</taxon>
        <taxon>Phaseoleae</taxon>
        <taxon>Vigna</taxon>
    </lineage>
</organism>
<name>A0AAQ3NRU4_VIGMU</name>
<protein>
    <submittedName>
        <fullName evidence="1">Uncharacterized protein</fullName>
    </submittedName>
</protein>